<evidence type="ECO:0000256" key="3">
    <source>
        <dbReference type="ARBA" id="ARBA00023015"/>
    </source>
</evidence>
<protein>
    <submittedName>
        <fullName evidence="8">BTAD domain-containing putative transcriptional regulator</fullName>
    </submittedName>
</protein>
<dbReference type="SUPFAM" id="SSF46894">
    <property type="entry name" value="C-terminal effector domain of the bipartite response regulators"/>
    <property type="match status" value="1"/>
</dbReference>
<dbReference type="PRINTS" id="PR00364">
    <property type="entry name" value="DISEASERSIST"/>
</dbReference>
<reference evidence="8 9" key="1">
    <citation type="submission" date="2024-09" db="EMBL/GenBank/DDBJ databases">
        <authorList>
            <person name="Sun Q."/>
            <person name="Mori K."/>
        </authorList>
    </citation>
    <scope>NUCLEOTIDE SEQUENCE [LARGE SCALE GENOMIC DNA]</scope>
    <source>
        <strain evidence="8 9">JCM 3331</strain>
    </source>
</reference>
<dbReference type="InterPro" id="IPR036388">
    <property type="entry name" value="WH-like_DNA-bd_sf"/>
</dbReference>
<keyword evidence="2" id="KW-0902">Two-component regulatory system</keyword>
<dbReference type="EMBL" id="JBHMCG010000115">
    <property type="protein sequence ID" value="MFB9575615.1"/>
    <property type="molecule type" value="Genomic_DNA"/>
</dbReference>
<dbReference type="PROSITE" id="PS51755">
    <property type="entry name" value="OMPR_PHOB"/>
    <property type="match status" value="1"/>
</dbReference>
<dbReference type="Gene3D" id="3.40.50.300">
    <property type="entry name" value="P-loop containing nucleotide triphosphate hydrolases"/>
    <property type="match status" value="1"/>
</dbReference>
<keyword evidence="3" id="KW-0805">Transcription regulation</keyword>
<evidence type="ECO:0000313" key="8">
    <source>
        <dbReference type="EMBL" id="MFB9575615.1"/>
    </source>
</evidence>
<organism evidence="8 9">
    <name type="scientific">Streptomyces yanii</name>
    <dbReference type="NCBI Taxonomy" id="78510"/>
    <lineage>
        <taxon>Bacteria</taxon>
        <taxon>Bacillati</taxon>
        <taxon>Actinomycetota</taxon>
        <taxon>Actinomycetes</taxon>
        <taxon>Kitasatosporales</taxon>
        <taxon>Streptomycetaceae</taxon>
        <taxon>Streptomyces</taxon>
    </lineage>
</organism>
<comment type="similarity">
    <text evidence="1">Belongs to the AfsR/DnrI/RedD regulatory family.</text>
</comment>
<keyword evidence="9" id="KW-1185">Reference proteome</keyword>
<dbReference type="PANTHER" id="PTHR35807:SF1">
    <property type="entry name" value="TRANSCRIPTIONAL REGULATOR REDD"/>
    <property type="match status" value="1"/>
</dbReference>
<dbReference type="SMART" id="SM00862">
    <property type="entry name" value="Trans_reg_C"/>
    <property type="match status" value="1"/>
</dbReference>
<evidence type="ECO:0000256" key="1">
    <source>
        <dbReference type="ARBA" id="ARBA00005820"/>
    </source>
</evidence>
<dbReference type="Gene3D" id="1.25.40.10">
    <property type="entry name" value="Tetratricopeptide repeat domain"/>
    <property type="match status" value="1"/>
</dbReference>
<sequence>MKFSILGPVEASVDGADIPLDGTKQRTTLAALLLARGHMVTDDRLSTLLWGWEPPATMSAQIYTYISRLRKRLGPGIRLERRGPGYWLDIGPAGFDWAEFERLAGIGTRSLSGGRFEQAARDLREALSLWSAPALSNTTDFLGEIELPRLEEAYMAALESRIEADLAMGSHAALIAELTPLVARHPLRERLRAQLMTALYRSERQAEALAVYRAGRRTLREELGIDPGQALRTVHDSILTGDLDGPAAGAAVLSASSHSWNGLVPAMLPSDTTDFHGREKQLAEVTALLRPHAAHPHRAVITGMSGIGKSALAVHAAQLSREHFPDGQLYVDLRDAQGRAKDPYEVLGWFLHALGTPEGDLPASLDERSQLYRSRLAGRRVLVVLDNTEDDRQTRPLLPGGQLCRTIITGRSPLSGLEGIRLVHLGLPDPDEATGLLARLVGAERVAAEPEAAARLVELCDRLPLALRIAATRLTANPRWRLSRLVARLAPEEHRLSELRLGGHDLRASLHLGHAALDAESRRAFRELARGCAAGLSAREAAEVLGVCEERAEWVLEALADARLIEVSGVCTDERLHYRFLPLVRLFAQEQPASEPAAS</sequence>
<dbReference type="Gene3D" id="1.10.10.10">
    <property type="entry name" value="Winged helix-like DNA-binding domain superfamily/Winged helix DNA-binding domain"/>
    <property type="match status" value="1"/>
</dbReference>
<evidence type="ECO:0000256" key="5">
    <source>
        <dbReference type="ARBA" id="ARBA00023163"/>
    </source>
</evidence>
<dbReference type="RefSeq" id="WP_345514186.1">
    <property type="nucleotide sequence ID" value="NZ_BAAAXD010000027.1"/>
</dbReference>
<evidence type="ECO:0000256" key="2">
    <source>
        <dbReference type="ARBA" id="ARBA00023012"/>
    </source>
</evidence>
<proteinExistence type="inferred from homology"/>
<dbReference type="InterPro" id="IPR027417">
    <property type="entry name" value="P-loop_NTPase"/>
</dbReference>
<dbReference type="SUPFAM" id="SSF48452">
    <property type="entry name" value="TPR-like"/>
    <property type="match status" value="1"/>
</dbReference>
<evidence type="ECO:0000256" key="4">
    <source>
        <dbReference type="ARBA" id="ARBA00023125"/>
    </source>
</evidence>
<dbReference type="SMART" id="SM01043">
    <property type="entry name" value="BTAD"/>
    <property type="match status" value="1"/>
</dbReference>
<dbReference type="PANTHER" id="PTHR35807">
    <property type="entry name" value="TRANSCRIPTIONAL REGULATOR REDD-RELATED"/>
    <property type="match status" value="1"/>
</dbReference>
<dbReference type="InterPro" id="IPR016032">
    <property type="entry name" value="Sig_transdc_resp-reg_C-effctor"/>
</dbReference>
<dbReference type="InterPro" id="IPR001867">
    <property type="entry name" value="OmpR/PhoB-type_DNA-bd"/>
</dbReference>
<evidence type="ECO:0000313" key="9">
    <source>
        <dbReference type="Proteomes" id="UP001589710"/>
    </source>
</evidence>
<name>A0ABV5RCL3_9ACTN</name>
<dbReference type="InterPro" id="IPR051677">
    <property type="entry name" value="AfsR-DnrI-RedD_regulator"/>
</dbReference>
<accession>A0ABV5RCL3</accession>
<feature type="domain" description="OmpR/PhoB-type" evidence="7">
    <location>
        <begin position="1"/>
        <end position="90"/>
    </location>
</feature>
<dbReference type="Pfam" id="PF03704">
    <property type="entry name" value="BTAD"/>
    <property type="match status" value="1"/>
</dbReference>
<gene>
    <name evidence="8" type="ORF">ACFFTL_25890</name>
</gene>
<keyword evidence="5" id="KW-0804">Transcription</keyword>
<dbReference type="Proteomes" id="UP001589710">
    <property type="component" value="Unassembled WGS sequence"/>
</dbReference>
<dbReference type="InterPro" id="IPR011990">
    <property type="entry name" value="TPR-like_helical_dom_sf"/>
</dbReference>
<dbReference type="SUPFAM" id="SSF52540">
    <property type="entry name" value="P-loop containing nucleoside triphosphate hydrolases"/>
    <property type="match status" value="1"/>
</dbReference>
<keyword evidence="4 6" id="KW-0238">DNA-binding</keyword>
<dbReference type="Pfam" id="PF00486">
    <property type="entry name" value="Trans_reg_C"/>
    <property type="match status" value="1"/>
</dbReference>
<dbReference type="CDD" id="cd15831">
    <property type="entry name" value="BTAD"/>
    <property type="match status" value="1"/>
</dbReference>
<evidence type="ECO:0000259" key="7">
    <source>
        <dbReference type="PROSITE" id="PS51755"/>
    </source>
</evidence>
<evidence type="ECO:0000256" key="6">
    <source>
        <dbReference type="PROSITE-ProRule" id="PRU01091"/>
    </source>
</evidence>
<comment type="caution">
    <text evidence="8">The sequence shown here is derived from an EMBL/GenBank/DDBJ whole genome shotgun (WGS) entry which is preliminary data.</text>
</comment>
<feature type="DNA-binding region" description="OmpR/PhoB-type" evidence="6">
    <location>
        <begin position="1"/>
        <end position="90"/>
    </location>
</feature>
<dbReference type="InterPro" id="IPR005158">
    <property type="entry name" value="BTAD"/>
</dbReference>